<dbReference type="Proteomes" id="UP000012063">
    <property type="component" value="Unassembled WGS sequence"/>
</dbReference>
<dbReference type="STRING" id="1293054.HSACCH_02390"/>
<dbReference type="eggNOG" id="COG0641">
    <property type="taxonomic scope" value="Bacteria"/>
</dbReference>
<evidence type="ECO:0000313" key="1">
    <source>
        <dbReference type="EMBL" id="CCU80880.1"/>
    </source>
</evidence>
<evidence type="ECO:0000313" key="2">
    <source>
        <dbReference type="Proteomes" id="UP000012063"/>
    </source>
</evidence>
<protein>
    <submittedName>
        <fullName evidence="1">Arylsulfatase regulator</fullName>
    </submittedName>
</protein>
<dbReference type="InterPro" id="IPR013785">
    <property type="entry name" value="Aldolase_TIM"/>
</dbReference>
<dbReference type="InterPro" id="IPR023867">
    <property type="entry name" value="Sulphatase_maturase_rSAM"/>
</dbReference>
<dbReference type="PANTHER" id="PTHR43273:SF3">
    <property type="entry name" value="ANAEROBIC SULFATASE-MATURATING ENZYME HOMOLOG ASLB-RELATED"/>
    <property type="match status" value="1"/>
</dbReference>
<sequence length="68" mass="8144">MKNERTNFNVMAFPNGPICNLDCDYCYYLKKTELYSETKNFQMTEEILEEYIEQYIKSKPGPLVNFGW</sequence>
<dbReference type="Gene3D" id="3.20.20.70">
    <property type="entry name" value="Aldolase class I"/>
    <property type="match status" value="1"/>
</dbReference>
<dbReference type="AlphaFoldDB" id="M5EHD5"/>
<dbReference type="InParanoid" id="M5EHD5"/>
<dbReference type="GO" id="GO:0016491">
    <property type="term" value="F:oxidoreductase activity"/>
    <property type="evidence" value="ECO:0007669"/>
    <property type="project" value="InterPro"/>
</dbReference>
<comment type="caution">
    <text evidence="1">The sequence shown here is derived from an EMBL/GenBank/DDBJ whole genome shotgun (WGS) entry which is preliminary data.</text>
</comment>
<gene>
    <name evidence="1" type="ORF">HSACCH_02390</name>
</gene>
<dbReference type="PANTHER" id="PTHR43273">
    <property type="entry name" value="ANAEROBIC SULFATASE-MATURATING ENZYME HOMOLOG ASLB-RELATED"/>
    <property type="match status" value="1"/>
</dbReference>
<dbReference type="RefSeq" id="WP_005490169.1">
    <property type="nucleotide sequence ID" value="NZ_CAUI01000023.1"/>
</dbReference>
<organism evidence="1 2">
    <name type="scientific">Halanaerobium saccharolyticum subsp. saccharolyticum DSM 6643</name>
    <dbReference type="NCBI Taxonomy" id="1293054"/>
    <lineage>
        <taxon>Bacteria</taxon>
        <taxon>Bacillati</taxon>
        <taxon>Bacillota</taxon>
        <taxon>Clostridia</taxon>
        <taxon>Halanaerobiales</taxon>
        <taxon>Halanaerobiaceae</taxon>
        <taxon>Halanaerobium</taxon>
    </lineage>
</organism>
<keyword evidence="2" id="KW-1185">Reference proteome</keyword>
<dbReference type="InterPro" id="IPR058240">
    <property type="entry name" value="rSAM_sf"/>
</dbReference>
<name>M5EHD5_9FIRM</name>
<reference evidence="2" key="1">
    <citation type="journal article" date="2013" name="Genome Announc.">
        <title>Genome Sequence of Halanaerobium saccharolyticum subsp. saccharolyticum Strain DSM 6643T, a Halophilic Hydrogen-Producing Bacterium.</title>
        <authorList>
            <person name="Kivisto A."/>
            <person name="Larjo A."/>
            <person name="Ciranna A."/>
            <person name="Santala V."/>
            <person name="Roos C."/>
            <person name="Karp M."/>
        </authorList>
    </citation>
    <scope>NUCLEOTIDE SEQUENCE [LARGE SCALE GENOMIC DNA]</scope>
    <source>
        <strain evidence="2">DSM 6643</strain>
    </source>
</reference>
<dbReference type="SUPFAM" id="SSF102114">
    <property type="entry name" value="Radical SAM enzymes"/>
    <property type="match status" value="1"/>
</dbReference>
<accession>M5EHD5</accession>
<dbReference type="EMBL" id="CAUI01000023">
    <property type="protein sequence ID" value="CCU80880.1"/>
    <property type="molecule type" value="Genomic_DNA"/>
</dbReference>
<proteinExistence type="predicted"/>